<accession>A0AAN4UV31</accession>
<gene>
    <name evidence="2" type="ORF">GCM10008024_40060</name>
</gene>
<feature type="chain" id="PRO_5042900033" evidence="1">
    <location>
        <begin position="20"/>
        <end position="61"/>
    </location>
</feature>
<feature type="signal peptide" evidence="1">
    <location>
        <begin position="1"/>
        <end position="19"/>
    </location>
</feature>
<reference evidence="2" key="1">
    <citation type="journal article" date="2014" name="Int. J. Syst. Evol. Microbiol.">
        <title>Complete genome sequence of Corynebacterium casei LMG S-19264T (=DSM 44701T), isolated from a smear-ripened cheese.</title>
        <authorList>
            <consortium name="US DOE Joint Genome Institute (JGI-PGF)"/>
            <person name="Walter F."/>
            <person name="Albersmeier A."/>
            <person name="Kalinowski J."/>
            <person name="Ruckert C."/>
        </authorList>
    </citation>
    <scope>NUCLEOTIDE SEQUENCE</scope>
    <source>
        <strain evidence="2">CGMCC 1.10859</strain>
    </source>
</reference>
<comment type="caution">
    <text evidence="2">The sequence shown here is derived from an EMBL/GenBank/DDBJ whole genome shotgun (WGS) entry which is preliminary data.</text>
</comment>
<dbReference type="EMBL" id="BNAB01000036">
    <property type="protein sequence ID" value="GHE06263.1"/>
    <property type="molecule type" value="Genomic_DNA"/>
</dbReference>
<keyword evidence="1" id="KW-0732">Signal</keyword>
<proteinExistence type="predicted"/>
<dbReference type="AlphaFoldDB" id="A0AAN4UV31"/>
<evidence type="ECO:0000313" key="2">
    <source>
        <dbReference type="EMBL" id="GHE06263.1"/>
    </source>
</evidence>
<name>A0AAN4UV31_9RHOB</name>
<dbReference type="Proteomes" id="UP000634647">
    <property type="component" value="Unassembled WGS sequence"/>
</dbReference>
<evidence type="ECO:0000256" key="1">
    <source>
        <dbReference type="SAM" id="SignalP"/>
    </source>
</evidence>
<evidence type="ECO:0000313" key="3">
    <source>
        <dbReference type="Proteomes" id="UP000634647"/>
    </source>
</evidence>
<protein>
    <submittedName>
        <fullName evidence="2">Uncharacterized protein</fullName>
    </submittedName>
</protein>
<organism evidence="2 3">
    <name type="scientific">Allgaiera indica</name>
    <dbReference type="NCBI Taxonomy" id="765699"/>
    <lineage>
        <taxon>Bacteria</taxon>
        <taxon>Pseudomonadati</taxon>
        <taxon>Pseudomonadota</taxon>
        <taxon>Alphaproteobacteria</taxon>
        <taxon>Rhodobacterales</taxon>
        <taxon>Paracoccaceae</taxon>
        <taxon>Allgaiera</taxon>
    </lineage>
</organism>
<sequence>MATRCDGRLKAFLSAVALAAIVAPRLCVQSPITAQEKRERATPPSLPGVICAGAMIVHMTG</sequence>
<reference evidence="2" key="2">
    <citation type="submission" date="2023-06" db="EMBL/GenBank/DDBJ databases">
        <authorList>
            <person name="Sun Q."/>
            <person name="Zhou Y."/>
        </authorList>
    </citation>
    <scope>NUCLEOTIDE SEQUENCE</scope>
    <source>
        <strain evidence="2">CGMCC 1.10859</strain>
    </source>
</reference>